<comment type="caution">
    <text evidence="1">The sequence shown here is derived from an EMBL/GenBank/DDBJ whole genome shotgun (WGS) entry which is preliminary data.</text>
</comment>
<sequence>MNKETKKRVVMLLGAGASYDFGIALTSDLTLEIKNRLNKLPDEENKKIVGIRYGELYNNIQDVLREYYESAEQAHFERIYHVITELSNYFHAKIYPVRHNNVKPVLFPFLNFDKIDSLVFRKEEQFLSEDEQDTKEAHILFEIARKIECCISQYMIEKCEFINDKKSSQFRQNLDNFSSFISNISKKYIPRIYTTNYDNIILQAYNQANIQFNTGFSEKIESANSRYLKFSPYSIIDNWNKPGLFHLHGSIHLGFWKEEFGSLACYDEPREILAWYDDPKDALKTLDRITGYHVKQDGSIFFNRTLITGLSKLERLQYQPYLSYYTNLYRELLEADLIIVAGVGMMDLHLNSYLQTVTKFKKETPILFVTYRNPNTRSQFNDEDSELLHMLHIDFFGNNFKSVKTNGWLKQSNNRALWDGGFAKFLREGYQQYINSPENFWDVSNP</sequence>
<evidence type="ECO:0000313" key="1">
    <source>
        <dbReference type="EMBL" id="EHM51849.1"/>
    </source>
</evidence>
<dbReference type="Proteomes" id="UP000004750">
    <property type="component" value="Unassembled WGS sequence"/>
</dbReference>
<name>G9ZIL9_9GAMM</name>
<proteinExistence type="predicted"/>
<evidence type="ECO:0000313" key="2">
    <source>
        <dbReference type="Proteomes" id="UP000004750"/>
    </source>
</evidence>
<reference evidence="1 2" key="1">
    <citation type="submission" date="2011-08" db="EMBL/GenBank/DDBJ databases">
        <authorList>
            <person name="Weinstock G."/>
            <person name="Sodergren E."/>
            <person name="Clifton S."/>
            <person name="Fulton L."/>
            <person name="Fulton B."/>
            <person name="Courtney L."/>
            <person name="Fronick C."/>
            <person name="Harrison M."/>
            <person name="Strong C."/>
            <person name="Farmer C."/>
            <person name="Delahaunty K."/>
            <person name="Markovic C."/>
            <person name="Hall O."/>
            <person name="Minx P."/>
            <person name="Tomlinson C."/>
            <person name="Mitreva M."/>
            <person name="Hou S."/>
            <person name="Chen J."/>
            <person name="Wollam A."/>
            <person name="Pepin K.H."/>
            <person name="Johnson M."/>
            <person name="Bhonagiri V."/>
            <person name="Zhang X."/>
            <person name="Suruliraj S."/>
            <person name="Warren W."/>
            <person name="Chinwalla A."/>
            <person name="Mardis E.R."/>
            <person name="Wilson R.K."/>
        </authorList>
    </citation>
    <scope>NUCLEOTIDE SEQUENCE [LARGE SCALE GENOMIC DNA]</scope>
    <source>
        <strain evidence="1 2">F0432</strain>
    </source>
</reference>
<dbReference type="HOGENOM" id="CLU_647001_0_0_6"/>
<gene>
    <name evidence="1" type="ORF">HMPREF9080_02630</name>
</gene>
<dbReference type="AlphaFoldDB" id="G9ZIL9"/>
<dbReference type="SUPFAM" id="SSF52467">
    <property type="entry name" value="DHS-like NAD/FAD-binding domain"/>
    <property type="match status" value="1"/>
</dbReference>
<dbReference type="EMBL" id="AGCM01000151">
    <property type="protein sequence ID" value="EHM51849.1"/>
    <property type="molecule type" value="Genomic_DNA"/>
</dbReference>
<dbReference type="RefSeq" id="WP_006986622.1">
    <property type="nucleotide sequence ID" value="NZ_JH417959.1"/>
</dbReference>
<dbReference type="InterPro" id="IPR029035">
    <property type="entry name" value="DHS-like_NAD/FAD-binding_dom"/>
</dbReference>
<accession>G9ZIL9</accession>
<dbReference type="Pfam" id="PF13289">
    <property type="entry name" value="SIR2_2"/>
    <property type="match status" value="1"/>
</dbReference>
<protein>
    <submittedName>
        <fullName evidence="1">Uncharacterized protein</fullName>
    </submittedName>
</protein>
<organism evidence="1 2">
    <name type="scientific">Cardiobacterium valvarum F0432</name>
    <dbReference type="NCBI Taxonomy" id="797473"/>
    <lineage>
        <taxon>Bacteria</taxon>
        <taxon>Pseudomonadati</taxon>
        <taxon>Pseudomonadota</taxon>
        <taxon>Gammaproteobacteria</taxon>
        <taxon>Cardiobacteriales</taxon>
        <taxon>Cardiobacteriaceae</taxon>
        <taxon>Cardiobacterium</taxon>
    </lineage>
</organism>